<sequence length="349" mass="39252">MASYERIYQRKRCLKMSSKKSIISFISLLAMTSLISACSGNPSGTGSTPSSEKSVVLKGVTAWEENNIHSAGFGMFQKKIEEQSNGRIKVQYAGGPESIPAFNQGDAVRTGVVDFSVLSTAYYQNQVPEAVVTNYSELSVEEEWKNGSMAFLNEIHNKKLNAQFIGRSSGMSYSLYTKKPITSIDDLKGKRFRTSPVYVPFIKALGAEAVIMPAGEIYTAIERGVIDGVAWPKGGVTDLGLQKQIKYQISPSYWKVDTSMIMNLDRWKQLSKEDQDLINKVAREVEKELPLFIEKFIEDEQKKLKEAGIQEVKLPEEEYLKIANDSAWKWVETNLPENGKKLEELFRKK</sequence>
<dbReference type="PANTHER" id="PTHR33376">
    <property type="match status" value="1"/>
</dbReference>
<organism evidence="3 4">
    <name type="scientific">Paenibacillus validus</name>
    <dbReference type="NCBI Taxonomy" id="44253"/>
    <lineage>
        <taxon>Bacteria</taxon>
        <taxon>Bacillati</taxon>
        <taxon>Bacillota</taxon>
        <taxon>Bacilli</taxon>
        <taxon>Bacillales</taxon>
        <taxon>Paenibacillaceae</taxon>
        <taxon>Paenibacillus</taxon>
    </lineage>
</organism>
<evidence type="ECO:0000313" key="4">
    <source>
        <dbReference type="Proteomes" id="UP000450917"/>
    </source>
</evidence>
<evidence type="ECO:0008006" key="5">
    <source>
        <dbReference type="Google" id="ProtNLM"/>
    </source>
</evidence>
<dbReference type="RefSeq" id="WP_155615161.1">
    <property type="nucleotide sequence ID" value="NZ_WNZX01000014.1"/>
</dbReference>
<dbReference type="InterPro" id="IPR038404">
    <property type="entry name" value="TRAP_DctP_sf"/>
</dbReference>
<dbReference type="Proteomes" id="UP000450917">
    <property type="component" value="Unassembled WGS sequence"/>
</dbReference>
<proteinExistence type="predicted"/>
<keyword evidence="1 2" id="KW-0732">Signal</keyword>
<dbReference type="PANTHER" id="PTHR33376:SF5">
    <property type="entry name" value="EXTRACYTOPLASMIC SOLUTE RECEPTOR PROTEIN"/>
    <property type="match status" value="1"/>
</dbReference>
<keyword evidence="4" id="KW-1185">Reference proteome</keyword>
<comment type="caution">
    <text evidence="3">The sequence shown here is derived from an EMBL/GenBank/DDBJ whole genome shotgun (WGS) entry which is preliminary data.</text>
</comment>
<accession>A0A7X2ZCK7</accession>
<evidence type="ECO:0000256" key="2">
    <source>
        <dbReference type="SAM" id="SignalP"/>
    </source>
</evidence>
<evidence type="ECO:0000313" key="3">
    <source>
        <dbReference type="EMBL" id="MUG72377.1"/>
    </source>
</evidence>
<feature type="chain" id="PRO_5039218751" description="C4-dicarboxylate ABC transporter substrate-binding protein" evidence="2">
    <location>
        <begin position="37"/>
        <end position="349"/>
    </location>
</feature>
<dbReference type="InterPro" id="IPR018389">
    <property type="entry name" value="DctP_fam"/>
</dbReference>
<dbReference type="GO" id="GO:0055085">
    <property type="term" value="P:transmembrane transport"/>
    <property type="evidence" value="ECO:0007669"/>
    <property type="project" value="InterPro"/>
</dbReference>
<dbReference type="Gene3D" id="3.40.190.170">
    <property type="entry name" value="Bacterial extracellular solute-binding protein, family 7"/>
    <property type="match status" value="1"/>
</dbReference>
<dbReference type="EMBL" id="WNZX01000014">
    <property type="protein sequence ID" value="MUG72377.1"/>
    <property type="molecule type" value="Genomic_DNA"/>
</dbReference>
<dbReference type="Pfam" id="PF03480">
    <property type="entry name" value="DctP"/>
    <property type="match status" value="1"/>
</dbReference>
<protein>
    <recommendedName>
        <fullName evidence="5">C4-dicarboxylate ABC transporter substrate-binding protein</fullName>
    </recommendedName>
</protein>
<feature type="signal peptide" evidence="2">
    <location>
        <begin position="1"/>
        <end position="36"/>
    </location>
</feature>
<name>A0A7X2ZCK7_9BACL</name>
<reference evidence="3 4" key="1">
    <citation type="submission" date="2019-11" db="EMBL/GenBank/DDBJ databases">
        <title>Draft genome sequences of five Paenibacillus species of dairy origin.</title>
        <authorList>
            <person name="Olajide A.M."/>
            <person name="Chen S."/>
            <person name="Lapointe G."/>
        </authorList>
    </citation>
    <scope>NUCLEOTIDE SEQUENCE [LARGE SCALE GENOMIC DNA]</scope>
    <source>
        <strain evidence="3 4">2CS3</strain>
    </source>
</reference>
<dbReference type="AlphaFoldDB" id="A0A7X2ZCK7"/>
<gene>
    <name evidence="3" type="ORF">GNP93_17030</name>
</gene>
<dbReference type="NCBIfam" id="NF037995">
    <property type="entry name" value="TRAP_S1"/>
    <property type="match status" value="1"/>
</dbReference>
<evidence type="ECO:0000256" key="1">
    <source>
        <dbReference type="ARBA" id="ARBA00022729"/>
    </source>
</evidence>